<protein>
    <submittedName>
        <fullName evidence="2">Uncharacterized protein</fullName>
    </submittedName>
</protein>
<sequence length="200" mass="22621">MDGPQLICCCISKRALRTLRDVKPLLKPYAARSLSTPIPPPTPKLAIRWTAYNWSKGIPVRKYYGVDEDLAVFLKAVKSAHASADCLERTYDEAFWSMNLGFKSRCIIRNWYTLGPPPLSEYRLTFGKHRGKLLDEVPDVYLVKYLVPRRKGQSLRSECPIVLDALNDFLKRHPGIKSQAGPKKAKPLKGEVAQAPEARK</sequence>
<comment type="caution">
    <text evidence="2">The sequence shown here is derived from an EMBL/GenBank/DDBJ whole genome shotgun (WGS) entry which is preliminary data.</text>
</comment>
<name>A0A8K0R2M7_9PLEO</name>
<accession>A0A8K0R2M7</accession>
<dbReference type="AlphaFoldDB" id="A0A8K0R2M7"/>
<proteinExistence type="predicted"/>
<organism evidence="2 3">
    <name type="scientific">Paraphoma chrysanthemicola</name>
    <dbReference type="NCBI Taxonomy" id="798071"/>
    <lineage>
        <taxon>Eukaryota</taxon>
        <taxon>Fungi</taxon>
        <taxon>Dikarya</taxon>
        <taxon>Ascomycota</taxon>
        <taxon>Pezizomycotina</taxon>
        <taxon>Dothideomycetes</taxon>
        <taxon>Pleosporomycetidae</taxon>
        <taxon>Pleosporales</taxon>
        <taxon>Pleosporineae</taxon>
        <taxon>Phaeosphaeriaceae</taxon>
        <taxon>Paraphoma</taxon>
    </lineage>
</organism>
<keyword evidence="3" id="KW-1185">Reference proteome</keyword>
<evidence type="ECO:0000313" key="3">
    <source>
        <dbReference type="Proteomes" id="UP000813461"/>
    </source>
</evidence>
<gene>
    <name evidence="2" type="ORF">FB567DRAFT_114565</name>
</gene>
<feature type="region of interest" description="Disordered" evidence="1">
    <location>
        <begin position="176"/>
        <end position="200"/>
    </location>
</feature>
<evidence type="ECO:0000256" key="1">
    <source>
        <dbReference type="SAM" id="MobiDB-lite"/>
    </source>
</evidence>
<evidence type="ECO:0000313" key="2">
    <source>
        <dbReference type="EMBL" id="KAH7080874.1"/>
    </source>
</evidence>
<dbReference type="EMBL" id="JAGMVJ010000015">
    <property type="protein sequence ID" value="KAH7080874.1"/>
    <property type="molecule type" value="Genomic_DNA"/>
</dbReference>
<reference evidence="2" key="1">
    <citation type="journal article" date="2021" name="Nat. Commun.">
        <title>Genetic determinants of endophytism in the Arabidopsis root mycobiome.</title>
        <authorList>
            <person name="Mesny F."/>
            <person name="Miyauchi S."/>
            <person name="Thiergart T."/>
            <person name="Pickel B."/>
            <person name="Atanasova L."/>
            <person name="Karlsson M."/>
            <person name="Huettel B."/>
            <person name="Barry K.W."/>
            <person name="Haridas S."/>
            <person name="Chen C."/>
            <person name="Bauer D."/>
            <person name="Andreopoulos W."/>
            <person name="Pangilinan J."/>
            <person name="LaButti K."/>
            <person name="Riley R."/>
            <person name="Lipzen A."/>
            <person name="Clum A."/>
            <person name="Drula E."/>
            <person name="Henrissat B."/>
            <person name="Kohler A."/>
            <person name="Grigoriev I.V."/>
            <person name="Martin F.M."/>
            <person name="Hacquard S."/>
        </authorList>
    </citation>
    <scope>NUCLEOTIDE SEQUENCE</scope>
    <source>
        <strain evidence="2">MPI-SDFR-AT-0120</strain>
    </source>
</reference>
<dbReference type="OrthoDB" id="3794951at2759"/>
<dbReference type="Proteomes" id="UP000813461">
    <property type="component" value="Unassembled WGS sequence"/>
</dbReference>